<gene>
    <name evidence="4" type="ORF">M977_04551</name>
</gene>
<reference evidence="4 5" key="1">
    <citation type="submission" date="2016-04" db="EMBL/GenBank/DDBJ databases">
        <title>ATOL: Assembling a taxonomically balanced genome-scale reconstruction of the evolutionary history of the Enterobacteriaceae.</title>
        <authorList>
            <person name="Plunkett G.III."/>
            <person name="Neeno-Eckwall E.C."/>
            <person name="Glasner J.D."/>
            <person name="Perna N.T."/>
        </authorList>
    </citation>
    <scope>NUCLEOTIDE SEQUENCE [LARGE SCALE GENOMIC DNA]</scope>
    <source>
        <strain evidence="4 5">ATCC 51604</strain>
    </source>
</reference>
<dbReference type="Gene3D" id="3.90.550.10">
    <property type="entry name" value="Spore Coat Polysaccharide Biosynthesis Protein SpsA, Chain A"/>
    <property type="match status" value="1"/>
</dbReference>
<name>A0A1B7HLX8_9ENTR</name>
<organism evidence="4 5">
    <name type="scientific">Buttiauxella gaviniae ATCC 51604</name>
    <dbReference type="NCBI Taxonomy" id="1354253"/>
    <lineage>
        <taxon>Bacteria</taxon>
        <taxon>Pseudomonadati</taxon>
        <taxon>Pseudomonadota</taxon>
        <taxon>Gammaproteobacteria</taxon>
        <taxon>Enterobacterales</taxon>
        <taxon>Enterobacteriaceae</taxon>
        <taxon>Buttiauxella</taxon>
    </lineage>
</organism>
<proteinExistence type="predicted"/>
<keyword evidence="1" id="KW-0328">Glycosyltransferase</keyword>
<keyword evidence="2 4" id="KW-0808">Transferase</keyword>
<dbReference type="AlphaFoldDB" id="A0A1B7HLX8"/>
<evidence type="ECO:0000259" key="3">
    <source>
        <dbReference type="Pfam" id="PF00535"/>
    </source>
</evidence>
<dbReference type="PATRIC" id="fig|1354253.4.peg.4683"/>
<accession>A0A1B7HLX8</accession>
<dbReference type="Proteomes" id="UP000078504">
    <property type="component" value="Unassembled WGS sequence"/>
</dbReference>
<dbReference type="EMBL" id="LXEP01000050">
    <property type="protein sequence ID" value="OAT16641.1"/>
    <property type="molecule type" value="Genomic_DNA"/>
</dbReference>
<feature type="domain" description="Glycosyltransferase 2-like" evidence="3">
    <location>
        <begin position="29"/>
        <end position="128"/>
    </location>
</feature>
<comment type="caution">
    <text evidence="4">The sequence shown here is derived from an EMBL/GenBank/DDBJ whole genome shotgun (WGS) entry which is preliminary data.</text>
</comment>
<evidence type="ECO:0000313" key="5">
    <source>
        <dbReference type="Proteomes" id="UP000078504"/>
    </source>
</evidence>
<dbReference type="CDD" id="cd00761">
    <property type="entry name" value="Glyco_tranf_GTA_type"/>
    <property type="match status" value="1"/>
</dbReference>
<sequence length="341" mass="39648">MRRKPRSVKMWQYFKEEQKASFDTLMKLSIIIPCYNSAEFIEDCLESVLPNIQSDMEVIVVNDGSTDNSSDVIKNVGHRYLDKNLIIINQDNAGLSAARNKGLSIASGEYISLLDSDDIYDRQFWCEVPPLLNDSSIDIIEFNAEQFENELSNIVEHIDCAVFSGKKHISSVEQLKPAFQRSKWYPWARVYKKSLFLDNNIEFPNGRLYEDMSTVPALYLKCKCIFGVNKSLIWYRFHKKSITQTFRQKDISDLVYVATKLSSLSKENPEAKEIIFPTMQRVFNFIKYTLVKNKQANFPLSEQRALRKALMSFISEFKLSRKIQILILPVYLNTIVRIRKK</sequence>
<evidence type="ECO:0000256" key="1">
    <source>
        <dbReference type="ARBA" id="ARBA00022676"/>
    </source>
</evidence>
<dbReference type="InterPro" id="IPR001173">
    <property type="entry name" value="Glyco_trans_2-like"/>
</dbReference>
<dbReference type="InterPro" id="IPR029044">
    <property type="entry name" value="Nucleotide-diphossugar_trans"/>
</dbReference>
<protein>
    <submittedName>
        <fullName evidence="4">Putative glycosyltransferase</fullName>
    </submittedName>
</protein>
<dbReference type="Pfam" id="PF00535">
    <property type="entry name" value="Glycos_transf_2"/>
    <property type="match status" value="1"/>
</dbReference>
<evidence type="ECO:0000313" key="4">
    <source>
        <dbReference type="EMBL" id="OAT16641.1"/>
    </source>
</evidence>
<evidence type="ECO:0000256" key="2">
    <source>
        <dbReference type="ARBA" id="ARBA00022679"/>
    </source>
</evidence>
<dbReference type="PANTHER" id="PTHR22916:SF51">
    <property type="entry name" value="GLYCOSYLTRANSFERASE EPSH-RELATED"/>
    <property type="match status" value="1"/>
</dbReference>
<dbReference type="GO" id="GO:0016758">
    <property type="term" value="F:hexosyltransferase activity"/>
    <property type="evidence" value="ECO:0007669"/>
    <property type="project" value="UniProtKB-ARBA"/>
</dbReference>
<dbReference type="PANTHER" id="PTHR22916">
    <property type="entry name" value="GLYCOSYLTRANSFERASE"/>
    <property type="match status" value="1"/>
</dbReference>
<dbReference type="SUPFAM" id="SSF53448">
    <property type="entry name" value="Nucleotide-diphospho-sugar transferases"/>
    <property type="match status" value="1"/>
</dbReference>